<dbReference type="EMBL" id="MLAK01000860">
    <property type="protein sequence ID" value="OHT02630.1"/>
    <property type="molecule type" value="Genomic_DNA"/>
</dbReference>
<dbReference type="InterPro" id="IPR017441">
    <property type="entry name" value="Protein_kinase_ATP_BS"/>
</dbReference>
<dbReference type="FunFam" id="3.30.200.20:FF:000042">
    <property type="entry name" value="Aurora kinase A"/>
    <property type="match status" value="1"/>
</dbReference>
<keyword evidence="6" id="KW-1185">Reference proteome</keyword>
<dbReference type="SMART" id="SM00220">
    <property type="entry name" value="S_TKc"/>
    <property type="match status" value="1"/>
</dbReference>
<dbReference type="Pfam" id="PF00069">
    <property type="entry name" value="Pkinase"/>
    <property type="match status" value="1"/>
</dbReference>
<comment type="caution">
    <text evidence="5">The sequence shown here is derived from an EMBL/GenBank/DDBJ whole genome shotgun (WGS) entry which is preliminary data.</text>
</comment>
<keyword evidence="1 3" id="KW-0547">Nucleotide-binding</keyword>
<evidence type="ECO:0000256" key="3">
    <source>
        <dbReference type="PROSITE-ProRule" id="PRU10141"/>
    </source>
</evidence>
<keyword evidence="5" id="KW-0808">Transferase</keyword>
<accession>A0A1J4JYQ3</accession>
<dbReference type="GeneID" id="94828173"/>
<evidence type="ECO:0000259" key="4">
    <source>
        <dbReference type="PROSITE" id="PS50011"/>
    </source>
</evidence>
<dbReference type="PANTHER" id="PTHR24346">
    <property type="entry name" value="MAP/MICROTUBULE AFFINITY-REGULATING KINASE"/>
    <property type="match status" value="1"/>
</dbReference>
<evidence type="ECO:0000256" key="2">
    <source>
        <dbReference type="ARBA" id="ARBA00022840"/>
    </source>
</evidence>
<proteinExistence type="predicted"/>
<dbReference type="InterPro" id="IPR000719">
    <property type="entry name" value="Prot_kinase_dom"/>
</dbReference>
<gene>
    <name evidence="5" type="primary">CIPK9</name>
    <name evidence="5" type="ORF">TRFO_07054</name>
</gene>
<dbReference type="PROSITE" id="PS00107">
    <property type="entry name" value="PROTEIN_KINASE_ATP"/>
    <property type="match status" value="1"/>
</dbReference>
<sequence length="413" mass="46898">MSDKRMRPPKQIGSYQIKHMIGSGSFAVVHLCTNTKDNKDYAMKIVNKATFKQKEVLDHFEMEIRVLHQMRHQNIVQFIDLLKDDNFIYVILELCPCGDLFNFIIDKKFLSESEAKVMFKQIISGLNYIHSIGAMHRDLKPENILLDSTGMAKISDFGFARFAPSNNLVKTPCGTTSYASPECIAGKPYDGIKSDMWSIGVILFAMITGQLPWTEKNHAGLHQQIMKGEYKVPEYVSPKLKELIESLMNIDPDKRPTTQDLLAHSWLEGADTLELPYVQPAGVSLKYLDKFFQIDISDLAIPVQEKKQKKQAVSSLGLSYEEIRKYKESQNVIPQDASTSRSPPKITVPPSAAEFLKRKQLLCLEKGTHSSLKVTERIKTKARVTSYFIQHKPRAISTKLPALRKPMPPKLNR</sequence>
<dbReference type="CDD" id="cd14003">
    <property type="entry name" value="STKc_AMPK-like"/>
    <property type="match status" value="1"/>
</dbReference>
<dbReference type="InterPro" id="IPR011009">
    <property type="entry name" value="Kinase-like_dom_sf"/>
</dbReference>
<dbReference type="FunFam" id="1.10.510.10:FF:000956">
    <property type="entry name" value="CAMK family protein kinase"/>
    <property type="match status" value="1"/>
</dbReference>
<name>A0A1J4JYQ3_9EUKA</name>
<evidence type="ECO:0000313" key="6">
    <source>
        <dbReference type="Proteomes" id="UP000179807"/>
    </source>
</evidence>
<reference evidence="5" key="1">
    <citation type="submission" date="2016-10" db="EMBL/GenBank/DDBJ databases">
        <authorList>
            <person name="Benchimol M."/>
            <person name="Almeida L.G."/>
            <person name="Vasconcelos A.T."/>
            <person name="Perreira-Neves A."/>
            <person name="Rosa I.A."/>
            <person name="Tasca T."/>
            <person name="Bogo M.R."/>
            <person name="de Souza W."/>
        </authorList>
    </citation>
    <scope>NUCLEOTIDE SEQUENCE [LARGE SCALE GENOMIC DNA]</scope>
    <source>
        <strain evidence="5">K</strain>
    </source>
</reference>
<dbReference type="GO" id="GO:0035556">
    <property type="term" value="P:intracellular signal transduction"/>
    <property type="evidence" value="ECO:0007669"/>
    <property type="project" value="TreeGrafter"/>
</dbReference>
<evidence type="ECO:0000313" key="5">
    <source>
        <dbReference type="EMBL" id="OHT02630.1"/>
    </source>
</evidence>
<dbReference type="SUPFAM" id="SSF56112">
    <property type="entry name" value="Protein kinase-like (PK-like)"/>
    <property type="match status" value="1"/>
</dbReference>
<dbReference type="AlphaFoldDB" id="A0A1J4JYQ3"/>
<dbReference type="GO" id="GO:0005737">
    <property type="term" value="C:cytoplasm"/>
    <property type="evidence" value="ECO:0007669"/>
    <property type="project" value="TreeGrafter"/>
</dbReference>
<keyword evidence="5" id="KW-0418">Kinase</keyword>
<organism evidence="5 6">
    <name type="scientific">Tritrichomonas foetus</name>
    <dbReference type="NCBI Taxonomy" id="1144522"/>
    <lineage>
        <taxon>Eukaryota</taxon>
        <taxon>Metamonada</taxon>
        <taxon>Parabasalia</taxon>
        <taxon>Tritrichomonadida</taxon>
        <taxon>Tritrichomonadidae</taxon>
        <taxon>Tritrichomonas</taxon>
    </lineage>
</organism>
<evidence type="ECO:0000256" key="1">
    <source>
        <dbReference type="ARBA" id="ARBA00022741"/>
    </source>
</evidence>
<dbReference type="PROSITE" id="PS50011">
    <property type="entry name" value="PROTEIN_KINASE_DOM"/>
    <property type="match status" value="1"/>
</dbReference>
<dbReference type="PANTHER" id="PTHR24346:SF75">
    <property type="entry name" value="AURORA KINASE"/>
    <property type="match status" value="1"/>
</dbReference>
<dbReference type="OrthoDB" id="1738954at2759"/>
<dbReference type="GO" id="GO:0005524">
    <property type="term" value="F:ATP binding"/>
    <property type="evidence" value="ECO:0007669"/>
    <property type="project" value="UniProtKB-UniRule"/>
</dbReference>
<dbReference type="Gene3D" id="1.10.510.10">
    <property type="entry name" value="Transferase(Phosphotransferase) domain 1"/>
    <property type="match status" value="1"/>
</dbReference>
<protein>
    <submittedName>
        <fullName evidence="5">CBL-interacting serine/threonine-protein kinase 9</fullName>
    </submittedName>
</protein>
<dbReference type="RefSeq" id="XP_068355766.1">
    <property type="nucleotide sequence ID" value="XM_068493469.1"/>
</dbReference>
<dbReference type="VEuPathDB" id="TrichDB:TRFO_07054"/>
<keyword evidence="2 3" id="KW-0067">ATP-binding</keyword>
<feature type="binding site" evidence="3">
    <location>
        <position position="44"/>
    </location>
    <ligand>
        <name>ATP</name>
        <dbReference type="ChEBI" id="CHEBI:30616"/>
    </ligand>
</feature>
<dbReference type="Proteomes" id="UP000179807">
    <property type="component" value="Unassembled WGS sequence"/>
</dbReference>
<feature type="domain" description="Protein kinase" evidence="4">
    <location>
        <begin position="15"/>
        <end position="267"/>
    </location>
</feature>
<dbReference type="GO" id="GO:0004674">
    <property type="term" value="F:protein serine/threonine kinase activity"/>
    <property type="evidence" value="ECO:0007669"/>
    <property type="project" value="TreeGrafter"/>
</dbReference>